<dbReference type="EMBL" id="VHLG01000012">
    <property type="protein sequence ID" value="TPW28609.1"/>
    <property type="molecule type" value="Genomic_DNA"/>
</dbReference>
<evidence type="ECO:0000313" key="1">
    <source>
        <dbReference type="EMBL" id="TPW28609.1"/>
    </source>
</evidence>
<proteinExistence type="predicted"/>
<evidence type="ECO:0000313" key="2">
    <source>
        <dbReference type="Proteomes" id="UP000318801"/>
    </source>
</evidence>
<accession>A0A506U7M1</accession>
<gene>
    <name evidence="1" type="ORF">FJU08_17555</name>
</gene>
<dbReference type="RefSeq" id="WP_141150327.1">
    <property type="nucleotide sequence ID" value="NZ_VHLG01000012.1"/>
</dbReference>
<sequence>MVDGLAAFNRRWGRMPAAVRRAVQEAMETGARETVEAMNGRTPIPEIIVAWTWGNAPAGSVTLAAADAPDSVGDLRITIYATAVIGSGSFPAIARWFEFGTSERHKKTGQYTGRITASPFFYPTWRSYQRRVKSRLSRAMGKAIRSL</sequence>
<protein>
    <submittedName>
        <fullName evidence="1">HK97 gp10 family phage protein</fullName>
    </submittedName>
</protein>
<dbReference type="Proteomes" id="UP000318801">
    <property type="component" value="Unassembled WGS sequence"/>
</dbReference>
<keyword evidence="2" id="KW-1185">Reference proteome</keyword>
<comment type="caution">
    <text evidence="1">The sequence shown here is derived from an EMBL/GenBank/DDBJ whole genome shotgun (WGS) entry which is preliminary data.</text>
</comment>
<dbReference type="OrthoDB" id="8480914at2"/>
<organism evidence="1 2">
    <name type="scientific">Martelella alba</name>
    <dbReference type="NCBI Taxonomy" id="2590451"/>
    <lineage>
        <taxon>Bacteria</taxon>
        <taxon>Pseudomonadati</taxon>
        <taxon>Pseudomonadota</taxon>
        <taxon>Alphaproteobacteria</taxon>
        <taxon>Hyphomicrobiales</taxon>
        <taxon>Aurantimonadaceae</taxon>
        <taxon>Martelella</taxon>
    </lineage>
</organism>
<reference evidence="1 2" key="1">
    <citation type="submission" date="2019-06" db="EMBL/GenBank/DDBJ databases">
        <authorList>
            <person name="Li M."/>
        </authorList>
    </citation>
    <scope>NUCLEOTIDE SEQUENCE [LARGE SCALE GENOMIC DNA]</scope>
    <source>
        <strain evidence="1 2">BGMRC2036</strain>
    </source>
</reference>
<name>A0A506U7M1_9HYPH</name>
<dbReference type="AlphaFoldDB" id="A0A506U7M1"/>